<organism evidence="1 2">
    <name type="scientific">Funneliformis caledonium</name>
    <dbReference type="NCBI Taxonomy" id="1117310"/>
    <lineage>
        <taxon>Eukaryota</taxon>
        <taxon>Fungi</taxon>
        <taxon>Fungi incertae sedis</taxon>
        <taxon>Mucoromycota</taxon>
        <taxon>Glomeromycotina</taxon>
        <taxon>Glomeromycetes</taxon>
        <taxon>Glomerales</taxon>
        <taxon>Glomeraceae</taxon>
        <taxon>Funneliformis</taxon>
    </lineage>
</organism>
<evidence type="ECO:0000313" key="2">
    <source>
        <dbReference type="Proteomes" id="UP000789570"/>
    </source>
</evidence>
<sequence>TMEYKIIKYSQYKEIDKEESRKFDNEHFEEYISQIKYSKW</sequence>
<proteinExistence type="predicted"/>
<dbReference type="EMBL" id="CAJVPQ010026886">
    <property type="protein sequence ID" value="CAG8769892.1"/>
    <property type="molecule type" value="Genomic_DNA"/>
</dbReference>
<dbReference type="AlphaFoldDB" id="A0A9N9JAF4"/>
<name>A0A9N9JAF4_9GLOM</name>
<comment type="caution">
    <text evidence="1">The sequence shown here is derived from an EMBL/GenBank/DDBJ whole genome shotgun (WGS) entry which is preliminary data.</text>
</comment>
<evidence type="ECO:0000313" key="1">
    <source>
        <dbReference type="EMBL" id="CAG8769892.1"/>
    </source>
</evidence>
<keyword evidence="2" id="KW-1185">Reference proteome</keyword>
<reference evidence="1" key="1">
    <citation type="submission" date="2021-06" db="EMBL/GenBank/DDBJ databases">
        <authorList>
            <person name="Kallberg Y."/>
            <person name="Tangrot J."/>
            <person name="Rosling A."/>
        </authorList>
    </citation>
    <scope>NUCLEOTIDE SEQUENCE</scope>
    <source>
        <strain evidence="1">UK204</strain>
    </source>
</reference>
<feature type="non-terminal residue" evidence="1">
    <location>
        <position position="1"/>
    </location>
</feature>
<accession>A0A9N9JAF4</accession>
<protein>
    <submittedName>
        <fullName evidence="1">3075_t:CDS:1</fullName>
    </submittedName>
</protein>
<dbReference type="Proteomes" id="UP000789570">
    <property type="component" value="Unassembled WGS sequence"/>
</dbReference>
<feature type="non-terminal residue" evidence="1">
    <location>
        <position position="40"/>
    </location>
</feature>
<gene>
    <name evidence="1" type="ORF">FCALED_LOCUS17469</name>
</gene>